<organism evidence="1 2">
    <name type="scientific">Peptostreptococcus equinus</name>
    <dbReference type="NCBI Taxonomy" id="3003601"/>
    <lineage>
        <taxon>Bacteria</taxon>
        <taxon>Bacillati</taxon>
        <taxon>Bacillota</taxon>
        <taxon>Clostridia</taxon>
        <taxon>Peptostreptococcales</taxon>
        <taxon>Peptostreptococcaceae</taxon>
        <taxon>Peptostreptococcus</taxon>
    </lineage>
</organism>
<evidence type="ECO:0000313" key="1">
    <source>
        <dbReference type="EMBL" id="WAW15746.1"/>
    </source>
</evidence>
<dbReference type="Proteomes" id="UP001164187">
    <property type="component" value="Chromosome"/>
</dbReference>
<evidence type="ECO:0000313" key="2">
    <source>
        <dbReference type="Proteomes" id="UP001164187"/>
    </source>
</evidence>
<protein>
    <submittedName>
        <fullName evidence="1">Uncharacterized protein</fullName>
    </submittedName>
</protein>
<dbReference type="RefSeq" id="WP_269312425.1">
    <property type="nucleotide sequence ID" value="NZ_CP114052.1"/>
</dbReference>
<keyword evidence="2" id="KW-1185">Reference proteome</keyword>
<sequence length="114" mass="13756">MKRKIFMAGLINEKFKEEVLVELSWIMSAIDYISSKLEVETYEMALIRYRIQPEEEQAINKFLLSNFKNIDNLKIEDIRKNIANIFFEETNKEWYMLDDILSKMINLKIEQLKK</sequence>
<reference evidence="1" key="1">
    <citation type="submission" date="2022-12" db="EMBL/GenBank/DDBJ databases">
        <title>Peptostreptococcus.</title>
        <authorList>
            <person name="Lee S.H."/>
        </authorList>
    </citation>
    <scope>NUCLEOTIDE SEQUENCE</scope>
    <source>
        <strain evidence="1">CBA3647</strain>
    </source>
</reference>
<proteinExistence type="predicted"/>
<dbReference type="EMBL" id="CP114052">
    <property type="protein sequence ID" value="WAW15746.1"/>
    <property type="molecule type" value="Genomic_DNA"/>
</dbReference>
<accession>A0ABY7JQW1</accession>
<name>A0ABY7JQW1_9FIRM</name>
<gene>
    <name evidence="1" type="ORF">O0R46_04655</name>
</gene>